<dbReference type="Proteomes" id="UP000234254">
    <property type="component" value="Unassembled WGS sequence"/>
</dbReference>
<keyword evidence="3" id="KW-1185">Reference proteome</keyword>
<protein>
    <submittedName>
        <fullName evidence="2">Uncharacterized protein</fullName>
    </submittedName>
</protein>
<accession>A0A2I1D3Z6</accession>
<name>A0A2I1D3Z6_ASPC2</name>
<dbReference type="AlphaFoldDB" id="A0A2I1D3Z6"/>
<dbReference type="OrthoDB" id="76567at2759"/>
<comment type="caution">
    <text evidence="2">The sequence shown here is derived from an EMBL/GenBank/DDBJ whole genome shotgun (WGS) entry which is preliminary data.</text>
</comment>
<feature type="region of interest" description="Disordered" evidence="1">
    <location>
        <begin position="1"/>
        <end position="20"/>
    </location>
</feature>
<dbReference type="RefSeq" id="XP_024693196.1">
    <property type="nucleotide sequence ID" value="XM_024838112.1"/>
</dbReference>
<evidence type="ECO:0000256" key="1">
    <source>
        <dbReference type="SAM" id="MobiDB-lite"/>
    </source>
</evidence>
<organism evidence="2 3">
    <name type="scientific">Aspergillus campestris (strain IBT 28561)</name>
    <dbReference type="NCBI Taxonomy" id="1392248"/>
    <lineage>
        <taxon>Eukaryota</taxon>
        <taxon>Fungi</taxon>
        <taxon>Dikarya</taxon>
        <taxon>Ascomycota</taxon>
        <taxon>Pezizomycotina</taxon>
        <taxon>Eurotiomycetes</taxon>
        <taxon>Eurotiomycetidae</taxon>
        <taxon>Eurotiales</taxon>
        <taxon>Aspergillaceae</taxon>
        <taxon>Aspergillus</taxon>
        <taxon>Aspergillus subgen. Circumdati</taxon>
    </lineage>
</organism>
<dbReference type="VEuPathDB" id="FungiDB:P168DRAFT_296403"/>
<reference evidence="2" key="1">
    <citation type="submission" date="2016-12" db="EMBL/GenBank/DDBJ databases">
        <title>The genomes of Aspergillus section Nigri reveals drivers in fungal speciation.</title>
        <authorList>
            <consortium name="DOE Joint Genome Institute"/>
            <person name="Vesth T.C."/>
            <person name="Nybo J."/>
            <person name="Theobald S."/>
            <person name="Brandl J."/>
            <person name="Frisvad J.C."/>
            <person name="Nielsen K.F."/>
            <person name="Lyhne E.K."/>
            <person name="Kogle M.E."/>
            <person name="Kuo A."/>
            <person name="Riley R."/>
            <person name="Clum A."/>
            <person name="Nolan M."/>
            <person name="Lipzen A."/>
            <person name="Salamov A."/>
            <person name="Henrissat B."/>
            <person name="Wiebenga A."/>
            <person name="De vries R.P."/>
            <person name="Grigoriev I.V."/>
            <person name="Mortensen U.H."/>
            <person name="Andersen M.R."/>
            <person name="Baker S.E."/>
        </authorList>
    </citation>
    <scope>NUCLEOTIDE SEQUENCE</scope>
    <source>
        <strain evidence="2">IBT 28561</strain>
    </source>
</reference>
<dbReference type="GeneID" id="36545636"/>
<dbReference type="EMBL" id="MSFM01000005">
    <property type="protein sequence ID" value="PKY04602.1"/>
    <property type="molecule type" value="Genomic_DNA"/>
</dbReference>
<evidence type="ECO:0000313" key="2">
    <source>
        <dbReference type="EMBL" id="PKY04602.1"/>
    </source>
</evidence>
<sequence length="278" mass="31596">MSLRSTSIPQGRPRSESLPPSAQRLFEEIAHQLPYISTYTELVFENVKPDDGSLVCRSLDGHAETERRGARINYNSVTRVLRLKFMPISLHDVHQRWINTSIVEWRYRDLLTEQESDLLWSGVGTTFDQFSGMYSGSSKQPDHYLRVDTDPSPQIVVESGWSESFPHLRNDKDLWMLGDPSVVLVILLRWTTISNGRIKGCAEVWRRDTVGRLISSTLDIFPAPSPSPPTEMIQFTKRELFGAAMTPGANPDTVFELDVAKLRQFAEEVITKMNMQPA</sequence>
<proteinExistence type="predicted"/>
<gene>
    <name evidence="2" type="ORF">P168DRAFT_296403</name>
</gene>
<evidence type="ECO:0000313" key="3">
    <source>
        <dbReference type="Proteomes" id="UP000234254"/>
    </source>
</evidence>